<comment type="caution">
    <text evidence="11">The sequence shown here is derived from an EMBL/GenBank/DDBJ whole genome shotgun (WGS) entry which is preliminary data.</text>
</comment>
<evidence type="ECO:0000256" key="4">
    <source>
        <dbReference type="ARBA" id="ARBA00022801"/>
    </source>
</evidence>
<feature type="binding site" evidence="9">
    <location>
        <position position="195"/>
    </location>
    <ligand>
        <name>Zn(2+)</name>
        <dbReference type="ChEBI" id="CHEBI:29105"/>
        <note>catalytic</note>
    </ligand>
</feature>
<dbReference type="Pfam" id="PF01427">
    <property type="entry name" value="Peptidase_M15"/>
    <property type="match status" value="1"/>
</dbReference>
<keyword evidence="3 9" id="KW-0479">Metal-binding</keyword>
<comment type="catalytic activity">
    <reaction evidence="1 9 10">
        <text>D-alanyl-D-alanine + H2O = 2 D-alanine</text>
        <dbReference type="Rhea" id="RHEA:20661"/>
        <dbReference type="ChEBI" id="CHEBI:15377"/>
        <dbReference type="ChEBI" id="CHEBI:57416"/>
        <dbReference type="ChEBI" id="CHEBI:57822"/>
        <dbReference type="EC" id="3.4.13.22"/>
    </reaction>
</comment>
<keyword evidence="2 9" id="KW-0645">Protease</keyword>
<keyword evidence="7 9" id="KW-0482">Metalloprotease</keyword>
<dbReference type="InterPro" id="IPR009045">
    <property type="entry name" value="Zn_M74/Hedgehog-like"/>
</dbReference>
<comment type="cofactor">
    <cofactor evidence="9">
        <name>Zn(2+)</name>
        <dbReference type="ChEBI" id="CHEBI:29105"/>
    </cofactor>
    <text evidence="9">Binds 1 zinc ion per subunit.</text>
</comment>
<feature type="binding site" evidence="9">
    <location>
        <position position="128"/>
    </location>
    <ligand>
        <name>Zn(2+)</name>
        <dbReference type="ChEBI" id="CHEBI:29105"/>
        <note>catalytic</note>
    </ligand>
</feature>
<evidence type="ECO:0000256" key="9">
    <source>
        <dbReference type="HAMAP-Rule" id="MF_01924"/>
    </source>
</evidence>
<feature type="site" description="Transition state stabilizer" evidence="9">
    <location>
        <position position="91"/>
    </location>
</feature>
<organism evidence="11 12">
    <name type="scientific">Pseudaquabacterium inlustre</name>
    <dbReference type="NCBI Taxonomy" id="2984192"/>
    <lineage>
        <taxon>Bacteria</taxon>
        <taxon>Pseudomonadati</taxon>
        <taxon>Pseudomonadota</taxon>
        <taxon>Betaproteobacteria</taxon>
        <taxon>Burkholderiales</taxon>
        <taxon>Sphaerotilaceae</taxon>
        <taxon>Pseudaquabacterium</taxon>
    </lineage>
</organism>
<evidence type="ECO:0000256" key="10">
    <source>
        <dbReference type="PIRNR" id="PIRNR026671"/>
    </source>
</evidence>
<dbReference type="EMBL" id="JBBUTH010000001">
    <property type="protein sequence ID" value="MEK8049100.1"/>
    <property type="molecule type" value="Genomic_DNA"/>
</dbReference>
<evidence type="ECO:0000313" key="11">
    <source>
        <dbReference type="EMBL" id="MEK8049100.1"/>
    </source>
</evidence>
<feature type="binding site" evidence="9">
    <location>
        <position position="121"/>
    </location>
    <ligand>
        <name>Zn(2+)</name>
        <dbReference type="ChEBI" id="CHEBI:29105"/>
        <note>catalytic</note>
    </ligand>
</feature>
<dbReference type="PIRSF" id="PIRSF026671">
    <property type="entry name" value="AA_dipeptidase"/>
    <property type="match status" value="1"/>
</dbReference>
<keyword evidence="6 9" id="KW-0224">Dipeptidase</keyword>
<sequence length="212" mass="22925">MSGGMIGGISGGSLPVEAIAAHPDFRRLASVKGVAHDLRYAGTNNFAGRVLYPGLDCAWIRREAAEGLEAAAAWLAAQRPGHRLLVLDALRPQRVQEAIWADVAGTDMAHYFAEPVRGSIHSFGMAVDVTVLGPDGAERDMGAGYDEMALRSHAALDAQHLALGVLTAAQVAERGWLYAAMAHGGFHGIPTEWWHFDHGDRERVRREFPRVL</sequence>
<accession>A0ABU9CD27</accession>
<dbReference type="Proteomes" id="UP001365405">
    <property type="component" value="Unassembled WGS sequence"/>
</dbReference>
<protein>
    <recommendedName>
        <fullName evidence="9 10">D-alanyl-D-alanine dipeptidase</fullName>
        <shortName evidence="9 10">D-Ala-D-Ala dipeptidase</shortName>
        <ecNumber evidence="9 10">3.4.13.22</ecNumber>
    </recommendedName>
</protein>
<evidence type="ECO:0000256" key="7">
    <source>
        <dbReference type="ARBA" id="ARBA00023049"/>
    </source>
</evidence>
<comment type="function">
    <text evidence="9 10">Catalyzes hydrolysis of the D-alanyl-D-alanine dipeptide.</text>
</comment>
<dbReference type="RefSeq" id="WP_341408773.1">
    <property type="nucleotide sequence ID" value="NZ_JBBUTH010000001.1"/>
</dbReference>
<dbReference type="PANTHER" id="PTHR43126">
    <property type="entry name" value="D-ALANYL-D-ALANINE DIPEPTIDASE"/>
    <property type="match status" value="1"/>
</dbReference>
<evidence type="ECO:0000256" key="6">
    <source>
        <dbReference type="ARBA" id="ARBA00022997"/>
    </source>
</evidence>
<evidence type="ECO:0000313" key="12">
    <source>
        <dbReference type="Proteomes" id="UP001365405"/>
    </source>
</evidence>
<reference evidence="11 12" key="1">
    <citation type="submission" date="2024-04" db="EMBL/GenBank/DDBJ databases">
        <title>Novel species of the genus Ideonella isolated from streams.</title>
        <authorList>
            <person name="Lu H."/>
        </authorList>
    </citation>
    <scope>NUCLEOTIDE SEQUENCE [LARGE SCALE GENOMIC DNA]</scope>
    <source>
        <strain evidence="11 12">DXS22W</strain>
    </source>
</reference>
<evidence type="ECO:0000256" key="5">
    <source>
        <dbReference type="ARBA" id="ARBA00022833"/>
    </source>
</evidence>
<keyword evidence="8 10" id="KW-0961">Cell wall biogenesis/degradation</keyword>
<keyword evidence="12" id="KW-1185">Reference proteome</keyword>
<keyword evidence="5 9" id="KW-0862">Zinc</keyword>
<dbReference type="SUPFAM" id="SSF55166">
    <property type="entry name" value="Hedgehog/DD-peptidase"/>
    <property type="match status" value="1"/>
</dbReference>
<proteinExistence type="inferred from homology"/>
<name>A0ABU9CD27_9BURK</name>
<keyword evidence="4 9" id="KW-0378">Hydrolase</keyword>
<feature type="active site" description="Proton donor/acceptor" evidence="9">
    <location>
        <position position="192"/>
    </location>
</feature>
<dbReference type="Gene3D" id="3.30.1380.10">
    <property type="match status" value="1"/>
</dbReference>
<evidence type="ECO:0000256" key="8">
    <source>
        <dbReference type="ARBA" id="ARBA00023316"/>
    </source>
</evidence>
<dbReference type="InterPro" id="IPR000755">
    <property type="entry name" value="A_A_dipeptidase"/>
</dbReference>
<dbReference type="EC" id="3.4.13.22" evidence="9 10"/>
<gene>
    <name evidence="9" type="primary">ddpX</name>
    <name evidence="11" type="ORF">AACH10_02505</name>
</gene>
<dbReference type="HAMAP" id="MF_01924">
    <property type="entry name" value="A_A_dipeptidase"/>
    <property type="match status" value="1"/>
</dbReference>
<evidence type="ECO:0000256" key="3">
    <source>
        <dbReference type="ARBA" id="ARBA00022723"/>
    </source>
</evidence>
<evidence type="ECO:0000256" key="2">
    <source>
        <dbReference type="ARBA" id="ARBA00022670"/>
    </source>
</evidence>
<comment type="similarity">
    <text evidence="9 10">Belongs to the peptidase M15D family.</text>
</comment>
<evidence type="ECO:0000256" key="1">
    <source>
        <dbReference type="ARBA" id="ARBA00001362"/>
    </source>
</evidence>